<accession>A0ABP7LSI3</accession>
<comment type="caution">
    <text evidence="3">The sequence shown here is derived from an EMBL/GenBank/DDBJ whole genome shotgun (WGS) entry which is preliminary data.</text>
</comment>
<keyword evidence="3" id="KW-0969">Cilium</keyword>
<dbReference type="Proteomes" id="UP001500133">
    <property type="component" value="Unassembled WGS sequence"/>
</dbReference>
<dbReference type="Gene3D" id="3.30.750.140">
    <property type="match status" value="1"/>
</dbReference>
<gene>
    <name evidence="3" type="ORF">GCM10022228_14400</name>
</gene>
<sequence>MSTITPLIDTLLHQVLGKGGTPGPKELNPPVRPVDAGEGPGALRSDSRLDARADPRIGNAGRLPAAPGSERGAALPSGTPGSTQTHFSPAARSLADVLMRFPAPPSALRPQAPLMSETEAASPQVLAQRLEASVRDSGLFYEAHVKRWFQGDMSRQQLLREPQMQLGVRALPEATGSRALAGAGAAVMRNPVAAQPPLLSLPTPVPFALPAQASTTPQGTTGSAGFITPGSVLLPSSATAHQVAGAAAGAEGADVEINSTRDTQAAAHRSRDVVHESLQGLVRQQLEMLVTPTIRWEGDVWAGIFMALAITVPERQAKQEEQGEEDSGGGASSQENWQTDLRLEVPDLGAFDVSLRLYRQTLNVDLSTASRHVHERLEQGLGQLEARLSALALKQVNVQARYLSEDSDE</sequence>
<feature type="domain" description="Flagellar hook-length control protein-like C-terminal" evidence="2">
    <location>
        <begin position="330"/>
        <end position="399"/>
    </location>
</feature>
<dbReference type="Pfam" id="PF02120">
    <property type="entry name" value="Flg_hook"/>
    <property type="match status" value="1"/>
</dbReference>
<feature type="region of interest" description="Disordered" evidence="1">
    <location>
        <begin position="16"/>
        <end position="88"/>
    </location>
</feature>
<dbReference type="InterPro" id="IPR038610">
    <property type="entry name" value="FliK-like_C_sf"/>
</dbReference>
<evidence type="ECO:0000256" key="1">
    <source>
        <dbReference type="SAM" id="MobiDB-lite"/>
    </source>
</evidence>
<dbReference type="EMBL" id="BAAAZT010000067">
    <property type="protein sequence ID" value="GAA3905289.1"/>
    <property type="molecule type" value="Genomic_DNA"/>
</dbReference>
<dbReference type="RefSeq" id="WP_344703808.1">
    <property type="nucleotide sequence ID" value="NZ_BAAAZT010000067.1"/>
</dbReference>
<evidence type="ECO:0000313" key="3">
    <source>
        <dbReference type="EMBL" id="GAA3905289.1"/>
    </source>
</evidence>
<organism evidence="3 4">
    <name type="scientific">Halomonas cibimaris</name>
    <dbReference type="NCBI Taxonomy" id="657012"/>
    <lineage>
        <taxon>Bacteria</taxon>
        <taxon>Pseudomonadati</taxon>
        <taxon>Pseudomonadota</taxon>
        <taxon>Gammaproteobacteria</taxon>
        <taxon>Oceanospirillales</taxon>
        <taxon>Halomonadaceae</taxon>
        <taxon>Halomonas</taxon>
    </lineage>
</organism>
<keyword evidence="4" id="KW-1185">Reference proteome</keyword>
<keyword evidence="3" id="KW-0966">Cell projection</keyword>
<protein>
    <submittedName>
        <fullName evidence="3">Flagellar hook-length control protein FliK</fullName>
    </submittedName>
</protein>
<feature type="region of interest" description="Disordered" evidence="1">
    <location>
        <begin position="316"/>
        <end position="336"/>
    </location>
</feature>
<dbReference type="InterPro" id="IPR021136">
    <property type="entry name" value="Flagellar_hook_control-like_C"/>
</dbReference>
<proteinExistence type="predicted"/>
<feature type="compositionally biased region" description="Basic and acidic residues" evidence="1">
    <location>
        <begin position="45"/>
        <end position="55"/>
    </location>
</feature>
<reference evidence="4" key="1">
    <citation type="journal article" date="2019" name="Int. J. Syst. Evol. Microbiol.">
        <title>The Global Catalogue of Microorganisms (GCM) 10K type strain sequencing project: providing services to taxonomists for standard genome sequencing and annotation.</title>
        <authorList>
            <consortium name="The Broad Institute Genomics Platform"/>
            <consortium name="The Broad Institute Genome Sequencing Center for Infectious Disease"/>
            <person name="Wu L."/>
            <person name="Ma J."/>
        </authorList>
    </citation>
    <scope>NUCLEOTIDE SEQUENCE [LARGE SCALE GENOMIC DNA]</scope>
    <source>
        <strain evidence="4">JCM 16914</strain>
    </source>
</reference>
<evidence type="ECO:0000313" key="4">
    <source>
        <dbReference type="Proteomes" id="UP001500133"/>
    </source>
</evidence>
<evidence type="ECO:0000259" key="2">
    <source>
        <dbReference type="Pfam" id="PF02120"/>
    </source>
</evidence>
<keyword evidence="3" id="KW-0282">Flagellum</keyword>
<name>A0ABP7LSI3_9GAMM</name>